<evidence type="ECO:0000256" key="1">
    <source>
        <dbReference type="PIRSR" id="PIRSR613078-1"/>
    </source>
</evidence>
<dbReference type="SUPFAM" id="SSF53254">
    <property type="entry name" value="Phosphoglycerate mutase-like"/>
    <property type="match status" value="1"/>
</dbReference>
<dbReference type="EMBL" id="QKWW01000047">
    <property type="protein sequence ID" value="PZT54514.1"/>
    <property type="molecule type" value="Genomic_DNA"/>
</dbReference>
<accession>A0A2W6NEW5</accession>
<dbReference type="InterPro" id="IPR013078">
    <property type="entry name" value="His_Pase_superF_clade-1"/>
</dbReference>
<gene>
    <name evidence="3" type="ORF">DN757_17070</name>
</gene>
<dbReference type="AlphaFoldDB" id="A0A2W6NEW5"/>
<name>A0A2W6NEW5_9BACL</name>
<feature type="active site" description="Proton donor/acceptor" evidence="1">
    <location>
        <position position="84"/>
    </location>
</feature>
<dbReference type="GO" id="GO:0016791">
    <property type="term" value="F:phosphatase activity"/>
    <property type="evidence" value="ECO:0007669"/>
    <property type="project" value="TreeGrafter"/>
</dbReference>
<dbReference type="CDD" id="cd07067">
    <property type="entry name" value="HP_PGM_like"/>
    <property type="match status" value="1"/>
</dbReference>
<protein>
    <submittedName>
        <fullName evidence="3">Histidine phosphatase family protein</fullName>
    </submittedName>
</protein>
<dbReference type="PIRSF" id="PIRSF000709">
    <property type="entry name" value="6PFK_2-Ptase"/>
    <property type="match status" value="1"/>
</dbReference>
<sequence>MRIGLVRHGLTDWNAAGRIQGQTDIPLNEEGRKQAERLGRRLQSEDYHWDYIVTSGLSRAQETGEILSRLLQVPMLEPDARLKERGFGQIEGLTSEERVTRFGNFWDTLDLGQEHITDIQARAMAFLQDLWSSHRQENVLIVTHGALLANLLTALFQDKYTERIGNLSLTILEQQADEWIPILYNCTKHLSMDSAKQSE</sequence>
<evidence type="ECO:0000256" key="2">
    <source>
        <dbReference type="PIRSR" id="PIRSR613078-2"/>
    </source>
</evidence>
<dbReference type="SMART" id="SM00855">
    <property type="entry name" value="PGAM"/>
    <property type="match status" value="1"/>
</dbReference>
<evidence type="ECO:0000313" key="4">
    <source>
        <dbReference type="Proteomes" id="UP000249204"/>
    </source>
</evidence>
<proteinExistence type="predicted"/>
<dbReference type="RefSeq" id="WP_111271398.1">
    <property type="nucleotide sequence ID" value="NZ_QKWW01000047.1"/>
</dbReference>
<reference evidence="3 4" key="1">
    <citation type="submission" date="2018-06" db="EMBL/GenBank/DDBJ databases">
        <title>Isolation of heavy metals resistant Paenibacillus silvae NC2 from Gold-Copper mine in ZiJin, China.</title>
        <authorList>
            <person name="Xu J."/>
            <person name="Mazhar H.S."/>
            <person name="Rensing C."/>
        </authorList>
    </citation>
    <scope>NUCLEOTIDE SEQUENCE [LARGE SCALE GENOMIC DNA]</scope>
    <source>
        <strain evidence="3 4">NC2</strain>
    </source>
</reference>
<feature type="active site" description="Tele-phosphohistidine intermediate" evidence="1">
    <location>
        <position position="8"/>
    </location>
</feature>
<dbReference type="Gene3D" id="3.40.50.1240">
    <property type="entry name" value="Phosphoglycerate mutase-like"/>
    <property type="match status" value="1"/>
</dbReference>
<dbReference type="GO" id="GO:0005737">
    <property type="term" value="C:cytoplasm"/>
    <property type="evidence" value="ECO:0007669"/>
    <property type="project" value="TreeGrafter"/>
</dbReference>
<dbReference type="PANTHER" id="PTHR48100:SF59">
    <property type="entry name" value="ADENOSYLCOBALAMIN_ALPHA-RIBAZOLE PHOSPHATASE"/>
    <property type="match status" value="1"/>
</dbReference>
<evidence type="ECO:0000313" key="3">
    <source>
        <dbReference type="EMBL" id="PZT54514.1"/>
    </source>
</evidence>
<organism evidence="3 4">
    <name type="scientific">Paenibacillus silvae</name>
    <dbReference type="NCBI Taxonomy" id="1325358"/>
    <lineage>
        <taxon>Bacteria</taxon>
        <taxon>Bacillati</taxon>
        <taxon>Bacillota</taxon>
        <taxon>Bacilli</taxon>
        <taxon>Bacillales</taxon>
        <taxon>Paenibacillaceae</taxon>
        <taxon>Paenibacillus</taxon>
    </lineage>
</organism>
<dbReference type="Pfam" id="PF00300">
    <property type="entry name" value="His_Phos_1"/>
    <property type="match status" value="1"/>
</dbReference>
<dbReference type="InterPro" id="IPR050275">
    <property type="entry name" value="PGM_Phosphatase"/>
</dbReference>
<dbReference type="Proteomes" id="UP000249204">
    <property type="component" value="Unassembled WGS sequence"/>
</dbReference>
<feature type="binding site" evidence="2">
    <location>
        <position position="59"/>
    </location>
    <ligand>
        <name>substrate</name>
    </ligand>
</feature>
<feature type="binding site" evidence="2">
    <location>
        <begin position="7"/>
        <end position="14"/>
    </location>
    <ligand>
        <name>substrate</name>
    </ligand>
</feature>
<dbReference type="InterPro" id="IPR029033">
    <property type="entry name" value="His_PPase_superfam"/>
</dbReference>
<comment type="caution">
    <text evidence="3">The sequence shown here is derived from an EMBL/GenBank/DDBJ whole genome shotgun (WGS) entry which is preliminary data.</text>
</comment>
<dbReference type="PANTHER" id="PTHR48100">
    <property type="entry name" value="BROAD-SPECIFICITY PHOSPHATASE YOR283W-RELATED"/>
    <property type="match status" value="1"/>
</dbReference>